<evidence type="ECO:0000256" key="2">
    <source>
        <dbReference type="SAM" id="SignalP"/>
    </source>
</evidence>
<keyword evidence="2" id="KW-0732">Signal</keyword>
<reference evidence="4" key="1">
    <citation type="submission" date="2020-01" db="EMBL/GenBank/DDBJ databases">
        <authorList>
            <consortium name="DOE Joint Genome Institute"/>
            <person name="Haridas S."/>
            <person name="Albert R."/>
            <person name="Binder M."/>
            <person name="Bloem J."/>
            <person name="Labutti K."/>
            <person name="Salamov A."/>
            <person name="Andreopoulos B."/>
            <person name="Baker S.E."/>
            <person name="Barry K."/>
            <person name="Bills G."/>
            <person name="Bluhm B.H."/>
            <person name="Cannon C."/>
            <person name="Castanera R."/>
            <person name="Culley D.E."/>
            <person name="Daum C."/>
            <person name="Ezra D."/>
            <person name="Gonzalez J.B."/>
            <person name="Henrissat B."/>
            <person name="Kuo A."/>
            <person name="Liang C."/>
            <person name="Lipzen A."/>
            <person name="Lutzoni F."/>
            <person name="Magnuson J."/>
            <person name="Mondo S."/>
            <person name="Nolan M."/>
            <person name="Ohm R."/>
            <person name="Pangilinan J."/>
            <person name="Park H.-J."/>
            <person name="Ramirez L."/>
            <person name="Alfaro M."/>
            <person name="Sun H."/>
            <person name="Tritt A."/>
            <person name="Yoshinaga Y."/>
            <person name="Zwiers L.-H."/>
            <person name="Turgeon B.G."/>
            <person name="Goodwin S.B."/>
            <person name="Spatafora J.W."/>
            <person name="Crous P.W."/>
            <person name="Grigoriev I.V."/>
        </authorList>
    </citation>
    <scope>NUCLEOTIDE SEQUENCE</scope>
    <source>
        <strain evidence="4">CBS 342.82</strain>
    </source>
</reference>
<dbReference type="AlphaFoldDB" id="A0A6J3M4P5"/>
<keyword evidence="3" id="KW-1185">Reference proteome</keyword>
<feature type="signal peptide" evidence="2">
    <location>
        <begin position="1"/>
        <end position="18"/>
    </location>
</feature>
<dbReference type="RefSeq" id="XP_033460042.1">
    <property type="nucleotide sequence ID" value="XM_033604868.1"/>
</dbReference>
<keyword evidence="1" id="KW-1133">Transmembrane helix</keyword>
<feature type="transmembrane region" description="Helical" evidence="1">
    <location>
        <begin position="77"/>
        <end position="99"/>
    </location>
</feature>
<name>A0A6J3M4P5_9PEZI</name>
<reference evidence="4" key="3">
    <citation type="submission" date="2025-08" db="UniProtKB">
        <authorList>
            <consortium name="RefSeq"/>
        </authorList>
    </citation>
    <scope>IDENTIFICATION</scope>
    <source>
        <strain evidence="4">CBS 342.82</strain>
    </source>
</reference>
<evidence type="ECO:0000313" key="3">
    <source>
        <dbReference type="Proteomes" id="UP000504637"/>
    </source>
</evidence>
<keyword evidence="1" id="KW-0472">Membrane</keyword>
<feature type="chain" id="PRO_5026854507" evidence="2">
    <location>
        <begin position="19"/>
        <end position="119"/>
    </location>
</feature>
<evidence type="ECO:0000313" key="4">
    <source>
        <dbReference type="RefSeq" id="XP_033460042.1"/>
    </source>
</evidence>
<dbReference type="Proteomes" id="UP000504637">
    <property type="component" value="Unplaced"/>
</dbReference>
<dbReference type="GeneID" id="54362668"/>
<proteinExistence type="predicted"/>
<protein>
    <submittedName>
        <fullName evidence="4">Uncharacterized protein</fullName>
    </submittedName>
</protein>
<reference evidence="4" key="2">
    <citation type="submission" date="2020-04" db="EMBL/GenBank/DDBJ databases">
        <authorList>
            <consortium name="NCBI Genome Project"/>
        </authorList>
    </citation>
    <scope>NUCLEOTIDE SEQUENCE</scope>
    <source>
        <strain evidence="4">CBS 342.82</strain>
    </source>
</reference>
<evidence type="ECO:0000256" key="1">
    <source>
        <dbReference type="SAM" id="Phobius"/>
    </source>
</evidence>
<accession>A0A6J3M4P5</accession>
<organism evidence="4">
    <name type="scientific">Dissoconium aciculare CBS 342.82</name>
    <dbReference type="NCBI Taxonomy" id="1314786"/>
    <lineage>
        <taxon>Eukaryota</taxon>
        <taxon>Fungi</taxon>
        <taxon>Dikarya</taxon>
        <taxon>Ascomycota</taxon>
        <taxon>Pezizomycotina</taxon>
        <taxon>Dothideomycetes</taxon>
        <taxon>Dothideomycetidae</taxon>
        <taxon>Mycosphaerellales</taxon>
        <taxon>Dissoconiaceae</taxon>
        <taxon>Dissoconium</taxon>
    </lineage>
</organism>
<sequence>MPAAQPLLSLSVPMCARARVCVWVSRWAWKHRATTAEERDACTGSCTLRTHVLDIHPIVALRGSRRHFYYGRSTTGIAAVTCGFVIAIDIFISVVYSAACHRRCELCVMVDIVTRAWLV</sequence>
<keyword evidence="1" id="KW-0812">Transmembrane</keyword>
<gene>
    <name evidence="4" type="ORF">K489DRAFT_380399</name>
</gene>